<comment type="caution">
    <text evidence="2">The sequence shown here is derived from an EMBL/GenBank/DDBJ whole genome shotgun (WGS) entry which is preliminary data.</text>
</comment>
<evidence type="ECO:0000313" key="3">
    <source>
        <dbReference type="Proteomes" id="UP001054945"/>
    </source>
</evidence>
<dbReference type="AlphaFoldDB" id="A0AAV4PTE4"/>
<dbReference type="Proteomes" id="UP001054945">
    <property type="component" value="Unassembled WGS sequence"/>
</dbReference>
<evidence type="ECO:0000256" key="1">
    <source>
        <dbReference type="SAM" id="MobiDB-lite"/>
    </source>
</evidence>
<name>A0AAV4PTE4_CAEEX</name>
<organism evidence="2 3">
    <name type="scientific">Caerostris extrusa</name>
    <name type="common">Bark spider</name>
    <name type="synonym">Caerostris bankana</name>
    <dbReference type="NCBI Taxonomy" id="172846"/>
    <lineage>
        <taxon>Eukaryota</taxon>
        <taxon>Metazoa</taxon>
        <taxon>Ecdysozoa</taxon>
        <taxon>Arthropoda</taxon>
        <taxon>Chelicerata</taxon>
        <taxon>Arachnida</taxon>
        <taxon>Araneae</taxon>
        <taxon>Araneomorphae</taxon>
        <taxon>Entelegynae</taxon>
        <taxon>Araneoidea</taxon>
        <taxon>Araneidae</taxon>
        <taxon>Caerostris</taxon>
    </lineage>
</organism>
<protein>
    <submittedName>
        <fullName evidence="2">Uncharacterized protein</fullName>
    </submittedName>
</protein>
<gene>
    <name evidence="2" type="ORF">CEXT_688731</name>
</gene>
<evidence type="ECO:0000313" key="2">
    <source>
        <dbReference type="EMBL" id="GIX99979.1"/>
    </source>
</evidence>
<reference evidence="2 3" key="1">
    <citation type="submission" date="2021-06" db="EMBL/GenBank/DDBJ databases">
        <title>Caerostris extrusa draft genome.</title>
        <authorList>
            <person name="Kono N."/>
            <person name="Arakawa K."/>
        </authorList>
    </citation>
    <scope>NUCLEOTIDE SEQUENCE [LARGE SCALE GENOMIC DNA]</scope>
</reference>
<sequence>MLRLERQRSIIVCLSTSVKNDPATVATSAGKSTRGVKFENRGGGKRNGCPPGSKRQNRSFGIPCSPINEQTCCDNL</sequence>
<proteinExistence type="predicted"/>
<dbReference type="EMBL" id="BPLR01005122">
    <property type="protein sequence ID" value="GIX99979.1"/>
    <property type="molecule type" value="Genomic_DNA"/>
</dbReference>
<accession>A0AAV4PTE4</accession>
<keyword evidence="3" id="KW-1185">Reference proteome</keyword>
<feature type="region of interest" description="Disordered" evidence="1">
    <location>
        <begin position="24"/>
        <end position="62"/>
    </location>
</feature>